<dbReference type="PANTHER" id="PTHR12302:SF3">
    <property type="entry name" value="SERINE_THREONINE-PROTEIN KINASE 31"/>
    <property type="match status" value="1"/>
</dbReference>
<sequence>MISQWNHTNSGLGTRFWLGRYLMNCLLLLGSLLSLGSAQANIADNLCIPYTASEKVTLAYINDGDTLTLKDGRLIRLIGVNAPEIDHQYPGLSQPYSMEARAFVASKLKVGDELALMFGPTKLDPYGRTLAYVFTPNGLLLQQELLQQGFAMARVYQEHPFWECFAELEQQARTQNAGLWQFEDYAPKATSAIGQQDLNHYRLVRGVVTDFERKGQYLWLILDDNFYVGIPQAGSGNFSKVLALNSLKRAVVVRGKLYFSYKKWQIIVSHPSQISLENPP</sequence>
<keyword evidence="1" id="KW-0540">Nuclease</keyword>
<comment type="caution">
    <text evidence="5">The sequence shown here is derived from an EMBL/GenBank/DDBJ whole genome shotgun (WGS) entry which is preliminary data.</text>
</comment>
<dbReference type="GeneID" id="88623707"/>
<keyword evidence="6" id="KW-1185">Reference proteome</keyword>
<reference evidence="5 6" key="1">
    <citation type="submission" date="2023-11" db="EMBL/GenBank/DDBJ databases">
        <title>MicrobeMod: A computational toolkit for identifying prokaryotic methylation and restriction-modification with nanopore sequencing.</title>
        <authorList>
            <person name="Crits-Christoph A."/>
            <person name="Kang S.C."/>
            <person name="Lee H."/>
            <person name="Ostrov N."/>
        </authorList>
    </citation>
    <scope>NUCLEOTIDE SEQUENCE [LARGE SCALE GENOMIC DNA]</scope>
    <source>
        <strain evidence="5 6">ATCC BAA-2732</strain>
    </source>
</reference>
<dbReference type="PANTHER" id="PTHR12302">
    <property type="entry name" value="EBNA2 BINDING PROTEIN P100"/>
    <property type="match status" value="1"/>
</dbReference>
<dbReference type="EMBL" id="JAWXXR010000001">
    <property type="protein sequence ID" value="MDX6016544.1"/>
    <property type="molecule type" value="Genomic_DNA"/>
</dbReference>
<gene>
    <name evidence="5" type="ORF">SIL79_09325</name>
</gene>
<feature type="domain" description="TNase-like" evidence="4">
    <location>
        <begin position="52"/>
        <end position="182"/>
    </location>
</feature>
<evidence type="ECO:0000256" key="2">
    <source>
        <dbReference type="ARBA" id="ARBA00022759"/>
    </source>
</evidence>
<dbReference type="Pfam" id="PF00565">
    <property type="entry name" value="SNase"/>
    <property type="match status" value="1"/>
</dbReference>
<dbReference type="SUPFAM" id="SSF50199">
    <property type="entry name" value="Staphylococcal nuclease"/>
    <property type="match status" value="1"/>
</dbReference>
<dbReference type="SMART" id="SM00318">
    <property type="entry name" value="SNc"/>
    <property type="match status" value="1"/>
</dbReference>
<dbReference type="RefSeq" id="WP_233962905.1">
    <property type="nucleotide sequence ID" value="NZ_JAVMKW010000024.1"/>
</dbReference>
<dbReference type="InterPro" id="IPR016071">
    <property type="entry name" value="Staphylococal_nuclease_OB-fold"/>
</dbReference>
<dbReference type="PROSITE" id="PS01284">
    <property type="entry name" value="TNASE_2"/>
    <property type="match status" value="1"/>
</dbReference>
<evidence type="ECO:0000256" key="1">
    <source>
        <dbReference type="ARBA" id="ARBA00022722"/>
    </source>
</evidence>
<evidence type="ECO:0000313" key="6">
    <source>
        <dbReference type="Proteomes" id="UP001272773"/>
    </source>
</evidence>
<organism evidence="5 6">
    <name type="scientific">Shewanella indica</name>
    <dbReference type="NCBI Taxonomy" id="768528"/>
    <lineage>
        <taxon>Bacteria</taxon>
        <taxon>Pseudomonadati</taxon>
        <taxon>Pseudomonadota</taxon>
        <taxon>Gammaproteobacteria</taxon>
        <taxon>Alteromonadales</taxon>
        <taxon>Shewanellaceae</taxon>
        <taxon>Shewanella</taxon>
    </lineage>
</organism>
<dbReference type="InterPro" id="IPR035437">
    <property type="entry name" value="SNase_OB-fold_sf"/>
</dbReference>
<evidence type="ECO:0000256" key="3">
    <source>
        <dbReference type="ARBA" id="ARBA00022801"/>
    </source>
</evidence>
<dbReference type="Gene3D" id="2.40.50.90">
    <property type="match status" value="1"/>
</dbReference>
<keyword evidence="2" id="KW-0255">Endonuclease</keyword>
<protein>
    <submittedName>
        <fullName evidence="5">Thermonuclease family protein</fullName>
    </submittedName>
</protein>
<name>A0ABU4QAT0_9GAMM</name>
<accession>A0ABU4QAT0</accession>
<dbReference type="PROSITE" id="PS50830">
    <property type="entry name" value="TNASE_3"/>
    <property type="match status" value="1"/>
</dbReference>
<evidence type="ECO:0000259" key="4">
    <source>
        <dbReference type="PROSITE" id="PS50830"/>
    </source>
</evidence>
<evidence type="ECO:0000313" key="5">
    <source>
        <dbReference type="EMBL" id="MDX6016544.1"/>
    </source>
</evidence>
<dbReference type="InterPro" id="IPR002071">
    <property type="entry name" value="Thermonucl_AS"/>
</dbReference>
<keyword evidence="3" id="KW-0378">Hydrolase</keyword>
<proteinExistence type="predicted"/>
<dbReference type="Proteomes" id="UP001272773">
    <property type="component" value="Unassembled WGS sequence"/>
</dbReference>